<dbReference type="Pfam" id="PF03793">
    <property type="entry name" value="PASTA"/>
    <property type="match status" value="1"/>
</dbReference>
<dbReference type="PROSITE" id="PS51178">
    <property type="entry name" value="PASTA"/>
    <property type="match status" value="1"/>
</dbReference>
<dbReference type="SMART" id="SM00740">
    <property type="entry name" value="PASTA"/>
    <property type="match status" value="1"/>
</dbReference>
<keyword evidence="5" id="KW-1185">Reference proteome</keyword>
<reference evidence="4 5" key="1">
    <citation type="submission" date="2013-07" db="EMBL/GenBank/DDBJ databases">
        <authorList>
            <consortium name="DOE Joint Genome Institute"/>
            <person name="Reeve W."/>
            <person name="Huntemann M."/>
            <person name="Han J."/>
            <person name="Chen A."/>
            <person name="Kyrpides N."/>
            <person name="Mavromatis K."/>
            <person name="Markowitz V."/>
            <person name="Palaniappan K."/>
            <person name="Ivanova N."/>
            <person name="Schaumberg A."/>
            <person name="Pati A."/>
            <person name="Liolios K."/>
            <person name="Nordberg H.P."/>
            <person name="Cantor M.N."/>
            <person name="Hua S.X."/>
            <person name="Woyke T."/>
        </authorList>
    </citation>
    <scope>NUCLEOTIDE SEQUENCE [LARGE SCALE GENOMIC DNA]</scope>
    <source>
        <strain evidence="4 5">DSM 43889</strain>
    </source>
</reference>
<gene>
    <name evidence="4" type="ORF">G443_000810</name>
</gene>
<feature type="region of interest" description="Disordered" evidence="1">
    <location>
        <begin position="22"/>
        <end position="63"/>
    </location>
</feature>
<comment type="caution">
    <text evidence="4">The sequence shown here is derived from an EMBL/GenBank/DDBJ whole genome shotgun (WGS) entry which is preliminary data.</text>
</comment>
<evidence type="ECO:0000259" key="3">
    <source>
        <dbReference type="PROSITE" id="PS51178"/>
    </source>
</evidence>
<evidence type="ECO:0000256" key="1">
    <source>
        <dbReference type="SAM" id="MobiDB-lite"/>
    </source>
</evidence>
<dbReference type="Proteomes" id="UP000791080">
    <property type="component" value="Unassembled WGS sequence"/>
</dbReference>
<feature type="signal peptide" evidence="2">
    <location>
        <begin position="1"/>
        <end position="25"/>
    </location>
</feature>
<dbReference type="Gene3D" id="3.30.10.20">
    <property type="match status" value="1"/>
</dbReference>
<evidence type="ECO:0000313" key="4">
    <source>
        <dbReference type="EMBL" id="MCP2330540.1"/>
    </source>
</evidence>
<protein>
    <submittedName>
        <fullName evidence="4">PASTA domain-containing protein</fullName>
    </submittedName>
</protein>
<accession>A0ABT1JDG8</accession>
<sequence length="134" mass="13865">MARRALTAGSLAAALSLALVGCSNGEETSPDPAAPPPADQTVEEAPTSDPAEEGEPVTVPDVIGLDGRDAEDALDEAGITEFEYRSVDPEDDIIVAPGNWVVDETDPEAGTEITAEDTVTLQVSKLEESTEPSS</sequence>
<dbReference type="RefSeq" id="WP_026417981.1">
    <property type="nucleotide sequence ID" value="NZ_AUBJ02000001.1"/>
</dbReference>
<name>A0ABT1JDG8_ACTCY</name>
<evidence type="ECO:0000256" key="2">
    <source>
        <dbReference type="SAM" id="SignalP"/>
    </source>
</evidence>
<feature type="domain" description="PASTA" evidence="3">
    <location>
        <begin position="54"/>
        <end position="125"/>
    </location>
</feature>
<organism evidence="4 5">
    <name type="scientific">Actinoalloteichus caeruleus DSM 43889</name>
    <dbReference type="NCBI Taxonomy" id="1120930"/>
    <lineage>
        <taxon>Bacteria</taxon>
        <taxon>Bacillati</taxon>
        <taxon>Actinomycetota</taxon>
        <taxon>Actinomycetes</taxon>
        <taxon>Pseudonocardiales</taxon>
        <taxon>Pseudonocardiaceae</taxon>
        <taxon>Actinoalloteichus</taxon>
        <taxon>Actinoalloteichus cyanogriseus</taxon>
    </lineage>
</organism>
<dbReference type="InterPro" id="IPR005543">
    <property type="entry name" value="PASTA_dom"/>
</dbReference>
<proteinExistence type="predicted"/>
<dbReference type="CDD" id="cd06577">
    <property type="entry name" value="PASTA_pknB"/>
    <property type="match status" value="1"/>
</dbReference>
<reference evidence="4 5" key="2">
    <citation type="submission" date="2022-06" db="EMBL/GenBank/DDBJ databases">
        <title>Genomic Encyclopedia of Type Strains, Phase I: the one thousand microbial genomes (KMG-I) project.</title>
        <authorList>
            <person name="Kyrpides N."/>
        </authorList>
    </citation>
    <scope>NUCLEOTIDE SEQUENCE [LARGE SCALE GENOMIC DNA]</scope>
    <source>
        <strain evidence="4 5">DSM 43889</strain>
    </source>
</reference>
<dbReference type="PROSITE" id="PS51257">
    <property type="entry name" value="PROKAR_LIPOPROTEIN"/>
    <property type="match status" value="1"/>
</dbReference>
<dbReference type="EMBL" id="AUBJ02000001">
    <property type="protein sequence ID" value="MCP2330540.1"/>
    <property type="molecule type" value="Genomic_DNA"/>
</dbReference>
<keyword evidence="2" id="KW-0732">Signal</keyword>
<feature type="chain" id="PRO_5045091661" evidence="2">
    <location>
        <begin position="26"/>
        <end position="134"/>
    </location>
</feature>
<evidence type="ECO:0000313" key="5">
    <source>
        <dbReference type="Proteomes" id="UP000791080"/>
    </source>
</evidence>